<comment type="function">
    <text evidence="8">Catalyzes the transfer of a phosphate group to glutamate to form L-glutamate 5-phosphate.</text>
</comment>
<proteinExistence type="inferred from homology"/>
<dbReference type="CDD" id="cd04242">
    <property type="entry name" value="AAK_G5K_ProB"/>
    <property type="match status" value="1"/>
</dbReference>
<dbReference type="EMBL" id="BAABBO010000014">
    <property type="protein sequence ID" value="GAA3971032.1"/>
    <property type="molecule type" value="Genomic_DNA"/>
</dbReference>
<comment type="catalytic activity">
    <reaction evidence="8">
        <text>L-glutamate + ATP = L-glutamyl 5-phosphate + ADP</text>
        <dbReference type="Rhea" id="RHEA:14877"/>
        <dbReference type="ChEBI" id="CHEBI:29985"/>
        <dbReference type="ChEBI" id="CHEBI:30616"/>
        <dbReference type="ChEBI" id="CHEBI:58274"/>
        <dbReference type="ChEBI" id="CHEBI:456216"/>
        <dbReference type="EC" id="2.7.2.11"/>
    </reaction>
</comment>
<comment type="caution">
    <text evidence="8">Lacks conserved residue(s) required for the propagation of feature annotation.</text>
</comment>
<dbReference type="InterPro" id="IPR001057">
    <property type="entry name" value="Glu/AcGlu_kinase"/>
</dbReference>
<evidence type="ECO:0000256" key="7">
    <source>
        <dbReference type="ARBA" id="ARBA00022840"/>
    </source>
</evidence>
<evidence type="ECO:0000256" key="8">
    <source>
        <dbReference type="HAMAP-Rule" id="MF_00456"/>
    </source>
</evidence>
<name>A0ABP7PTN0_9GAMM</name>
<dbReference type="EC" id="2.7.2.11" evidence="8"/>
<protein>
    <recommendedName>
        <fullName evidence="8">Glutamate 5-kinase</fullName>
        <ecNumber evidence="8">2.7.2.11</ecNumber>
    </recommendedName>
    <alternativeName>
        <fullName evidence="8">Gamma-glutamyl kinase</fullName>
        <shortName evidence="8">GK</shortName>
    </alternativeName>
</protein>
<dbReference type="PROSITE" id="PS00902">
    <property type="entry name" value="GLUTAMATE_5_KINASE"/>
    <property type="match status" value="1"/>
</dbReference>
<dbReference type="InterPro" id="IPR036393">
    <property type="entry name" value="AceGlu_kinase-like_sf"/>
</dbReference>
<dbReference type="RefSeq" id="WP_344807942.1">
    <property type="nucleotide sequence ID" value="NZ_BAABBO010000014.1"/>
</dbReference>
<dbReference type="PANTHER" id="PTHR43654">
    <property type="entry name" value="GLUTAMATE 5-KINASE"/>
    <property type="match status" value="1"/>
</dbReference>
<organism evidence="10 11">
    <name type="scientific">Allohahella marinimesophila</name>
    <dbReference type="NCBI Taxonomy" id="1054972"/>
    <lineage>
        <taxon>Bacteria</taxon>
        <taxon>Pseudomonadati</taxon>
        <taxon>Pseudomonadota</taxon>
        <taxon>Gammaproteobacteria</taxon>
        <taxon>Oceanospirillales</taxon>
        <taxon>Hahellaceae</taxon>
        <taxon>Allohahella</taxon>
    </lineage>
</organism>
<gene>
    <name evidence="8 10" type="primary">proB</name>
    <name evidence="10" type="ORF">GCM10022278_30620</name>
</gene>
<dbReference type="SUPFAM" id="SSF88697">
    <property type="entry name" value="PUA domain-like"/>
    <property type="match status" value="1"/>
</dbReference>
<dbReference type="CDD" id="cd21157">
    <property type="entry name" value="PUA_G5K"/>
    <property type="match status" value="1"/>
</dbReference>
<dbReference type="Gene3D" id="2.30.130.10">
    <property type="entry name" value="PUA domain"/>
    <property type="match status" value="1"/>
</dbReference>
<dbReference type="Pfam" id="PF00696">
    <property type="entry name" value="AA_kinase"/>
    <property type="match status" value="1"/>
</dbReference>
<dbReference type="Gene3D" id="3.40.1160.10">
    <property type="entry name" value="Acetylglutamate kinase-like"/>
    <property type="match status" value="2"/>
</dbReference>
<dbReference type="InterPro" id="IPR041739">
    <property type="entry name" value="G5K_ProB"/>
</dbReference>
<comment type="pathway">
    <text evidence="8">Amino-acid biosynthesis; L-proline biosynthesis; L-glutamate 5-semialdehyde from L-glutamate: step 1/2.</text>
</comment>
<evidence type="ECO:0000256" key="5">
    <source>
        <dbReference type="ARBA" id="ARBA00022741"/>
    </source>
</evidence>
<keyword evidence="6 8" id="KW-0418">Kinase</keyword>
<dbReference type="PROSITE" id="PS50890">
    <property type="entry name" value="PUA"/>
    <property type="match status" value="1"/>
</dbReference>
<dbReference type="InterPro" id="IPR001048">
    <property type="entry name" value="Asp/Glu/Uridylate_kinase"/>
</dbReference>
<keyword evidence="3 8" id="KW-0641">Proline biosynthesis</keyword>
<keyword evidence="4 8" id="KW-0808">Transferase</keyword>
<evidence type="ECO:0000313" key="11">
    <source>
        <dbReference type="Proteomes" id="UP001501337"/>
    </source>
</evidence>
<comment type="similarity">
    <text evidence="8">Belongs to the glutamate 5-kinase family.</text>
</comment>
<dbReference type="PRINTS" id="PR00474">
    <property type="entry name" value="GLU5KINASE"/>
</dbReference>
<feature type="domain" description="PUA" evidence="9">
    <location>
        <begin position="296"/>
        <end position="379"/>
    </location>
</feature>
<feature type="binding site" evidence="8">
    <location>
        <begin position="188"/>
        <end position="189"/>
    </location>
    <ligand>
        <name>ATP</name>
        <dbReference type="ChEBI" id="CHEBI:30616"/>
    </ligand>
</feature>
<dbReference type="InterPro" id="IPR036974">
    <property type="entry name" value="PUA_sf"/>
</dbReference>
<dbReference type="PIRSF" id="PIRSF000729">
    <property type="entry name" value="GK"/>
    <property type="match status" value="1"/>
</dbReference>
<evidence type="ECO:0000256" key="1">
    <source>
        <dbReference type="ARBA" id="ARBA00022490"/>
    </source>
</evidence>
<feature type="binding site" evidence="8">
    <location>
        <position position="69"/>
    </location>
    <ligand>
        <name>substrate</name>
    </ligand>
</feature>
<dbReference type="InterPro" id="IPR015947">
    <property type="entry name" value="PUA-like_sf"/>
</dbReference>
<evidence type="ECO:0000256" key="4">
    <source>
        <dbReference type="ARBA" id="ARBA00022679"/>
    </source>
</evidence>
<dbReference type="Proteomes" id="UP001501337">
    <property type="component" value="Unassembled WGS sequence"/>
</dbReference>
<dbReference type="Pfam" id="PF01472">
    <property type="entry name" value="PUA"/>
    <property type="match status" value="1"/>
</dbReference>
<keyword evidence="1 8" id="KW-0963">Cytoplasm</keyword>
<feature type="binding site" evidence="8">
    <location>
        <position position="32"/>
    </location>
    <ligand>
        <name>ATP</name>
        <dbReference type="ChEBI" id="CHEBI:30616"/>
    </ligand>
</feature>
<keyword evidence="5 8" id="KW-0547">Nucleotide-binding</keyword>
<dbReference type="PANTHER" id="PTHR43654:SF1">
    <property type="entry name" value="ISOPENTENYL PHOSPHATE KINASE"/>
    <property type="match status" value="1"/>
</dbReference>
<dbReference type="SUPFAM" id="SSF53633">
    <property type="entry name" value="Carbamate kinase-like"/>
    <property type="match status" value="1"/>
</dbReference>
<accession>A0ABP7PTN0</accession>
<reference evidence="11" key="1">
    <citation type="journal article" date="2019" name="Int. J. Syst. Evol. Microbiol.">
        <title>The Global Catalogue of Microorganisms (GCM) 10K type strain sequencing project: providing services to taxonomists for standard genome sequencing and annotation.</title>
        <authorList>
            <consortium name="The Broad Institute Genomics Platform"/>
            <consortium name="The Broad Institute Genome Sequencing Center for Infectious Disease"/>
            <person name="Wu L."/>
            <person name="Ma J."/>
        </authorList>
    </citation>
    <scope>NUCLEOTIDE SEQUENCE [LARGE SCALE GENOMIC DNA]</scope>
    <source>
        <strain evidence="11">JCM 17555</strain>
    </source>
</reference>
<dbReference type="InterPro" id="IPR011529">
    <property type="entry name" value="Glu_5kinase"/>
</dbReference>
<comment type="caution">
    <text evidence="10">The sequence shown here is derived from an EMBL/GenBank/DDBJ whole genome shotgun (WGS) entry which is preliminary data.</text>
</comment>
<evidence type="ECO:0000256" key="6">
    <source>
        <dbReference type="ARBA" id="ARBA00022777"/>
    </source>
</evidence>
<evidence type="ECO:0000259" key="9">
    <source>
        <dbReference type="SMART" id="SM00359"/>
    </source>
</evidence>
<comment type="subcellular location">
    <subcellularLocation>
        <location evidence="8">Cytoplasm</location>
    </subcellularLocation>
</comment>
<evidence type="ECO:0000313" key="10">
    <source>
        <dbReference type="EMBL" id="GAA3971032.1"/>
    </source>
</evidence>
<feature type="binding site" evidence="8">
    <location>
        <position position="156"/>
    </location>
    <ligand>
        <name>substrate</name>
    </ligand>
</feature>
<dbReference type="SMART" id="SM00359">
    <property type="entry name" value="PUA"/>
    <property type="match status" value="1"/>
</dbReference>
<dbReference type="InterPro" id="IPR019797">
    <property type="entry name" value="Glutamate_5-kinase_CS"/>
</dbReference>
<feature type="binding site" evidence="8">
    <location>
        <position position="168"/>
    </location>
    <ligand>
        <name>substrate</name>
    </ligand>
</feature>
<dbReference type="InterPro" id="IPR005715">
    <property type="entry name" value="Glu_5kinase/COase_Synthase"/>
</dbReference>
<dbReference type="HAMAP" id="MF_00456">
    <property type="entry name" value="ProB"/>
    <property type="match status" value="1"/>
</dbReference>
<evidence type="ECO:0000256" key="3">
    <source>
        <dbReference type="ARBA" id="ARBA00022650"/>
    </source>
</evidence>
<dbReference type="InterPro" id="IPR002478">
    <property type="entry name" value="PUA"/>
</dbReference>
<keyword evidence="11" id="KW-1185">Reference proteome</keyword>
<keyword evidence="2 8" id="KW-0028">Amino-acid biosynthesis</keyword>
<dbReference type="NCBIfam" id="TIGR01027">
    <property type="entry name" value="proB"/>
    <property type="match status" value="1"/>
</dbReference>
<evidence type="ECO:0000256" key="2">
    <source>
        <dbReference type="ARBA" id="ARBA00022605"/>
    </source>
</evidence>
<sequence>MRPDSSASARYSVEQSREARAGLVGAQRVVVKIGSALLTRDGAGLDREALAPWVDQMNALDPSVVVVSSGSVAEGMLRLGWKTRPQQLHELQAAAAIGQMGLAQAWETEFKRHNRLTAQVLLTHDDLSNRRRYLNARTTLRTLTRLGVTPVINENDTTATDEIRFGDNDRLAALVANLVEADLLIILTDQLGMFTDNPNTNPNASLISFAHASDTGLDAMVTGPGGLLGRGGMQTKLAAARLAARSGTSTVIASGRVDRVLERVLAGEEIGSLLVSDKERLLARKQWLAGHLQTRGKLTLDAGAVRVLVEQGRSLLAVGVSKVQGTFDSGDMVLCCNEQGAEIARGLINYSSAEATKIAGHSSAKIAELLGYTYAPELIHRDNLVLTDISAQTL</sequence>
<keyword evidence="7 8" id="KW-0067">ATP-binding</keyword>